<dbReference type="OMA" id="FRNCCAS"/>
<dbReference type="SMR" id="A0A3B6PRQ7"/>
<keyword evidence="3" id="KW-0012">Acyltransferase</keyword>
<reference evidence="4" key="1">
    <citation type="submission" date="2018-08" db="EMBL/GenBank/DDBJ databases">
        <authorList>
            <person name="Rossello M."/>
        </authorList>
    </citation>
    <scope>NUCLEOTIDE SEQUENCE [LARGE SCALE GENOMIC DNA]</scope>
    <source>
        <strain evidence="4">cv. Chinese Spring</strain>
    </source>
</reference>
<dbReference type="InterPro" id="IPR050317">
    <property type="entry name" value="Plant_Fungal_Acyltransferase"/>
</dbReference>
<evidence type="ECO:0000256" key="3">
    <source>
        <dbReference type="ARBA" id="ARBA00023315"/>
    </source>
</evidence>
<dbReference type="PANTHER" id="PTHR31642:SF44">
    <property type="entry name" value="AGMATINE COUMAROYLTRANSFERASE-2"/>
    <property type="match status" value="1"/>
</dbReference>
<dbReference type="FunFam" id="3.30.559.10:FF:000008">
    <property type="entry name" value="Tryptamine hydroxycinnamoyl transferase"/>
    <property type="match status" value="1"/>
</dbReference>
<protein>
    <submittedName>
        <fullName evidence="4">Uncharacterized protein</fullName>
    </submittedName>
</protein>
<dbReference type="STRING" id="4565.A0A3B6PRQ7"/>
<evidence type="ECO:0000256" key="2">
    <source>
        <dbReference type="ARBA" id="ARBA00022679"/>
    </source>
</evidence>
<dbReference type="PANTHER" id="PTHR31642">
    <property type="entry name" value="TRICHOTHECENE 3-O-ACETYLTRANSFERASE"/>
    <property type="match status" value="1"/>
</dbReference>
<dbReference type="OrthoDB" id="599113at2759"/>
<reference evidence="4" key="2">
    <citation type="submission" date="2018-10" db="UniProtKB">
        <authorList>
            <consortium name="EnsemblPlants"/>
        </authorList>
    </citation>
    <scope>IDENTIFICATION</scope>
</reference>
<comment type="similarity">
    <text evidence="1">Belongs to the plant acyltransferase family.</text>
</comment>
<evidence type="ECO:0000256" key="1">
    <source>
        <dbReference type="ARBA" id="ARBA00009861"/>
    </source>
</evidence>
<proteinExistence type="inferred from homology"/>
<name>A0A3B6PRQ7_WHEAT</name>
<sequence>MKITVQSSKSIKPDYGAHRPAAPPFTANVVPLSVFDKANLDTQVSVLYAFHPPAPPNGVLEAGLARALVDYREFAGRLARDADGSRRAILLNDAGARFVEATAGVALGSVMPLRPTPAVLSLHPSGGDELMLVQATRFACGSLVVGLTVHHTVADGRGFCNFILAWGQATRGAPVDPVPVHDRPSFFAPRSPKIEHEHRRVEFKPYGARKDDYAGGGGGEEEEEVVVERVHFSADRIAKLKSQASSAGARYSTVQCVLAHLWRCVTRARGLDGRDATALLIGVDGRRRMSPPVPDGYTGNVVLWARPTATARELMDMPLRHAAELIGRAVARVDDAYYKSFIDFACSGTVEEERLVPTADAADTVLSPNVEVNSWVRLPFYDLDLGGGRPFLFMPSYVPVEGVAFLVASFAGDGSVDAYVSLFRRDMDAFRNCCASGLSKL</sequence>
<organism evidence="4">
    <name type="scientific">Triticum aestivum</name>
    <name type="common">Wheat</name>
    <dbReference type="NCBI Taxonomy" id="4565"/>
    <lineage>
        <taxon>Eukaryota</taxon>
        <taxon>Viridiplantae</taxon>
        <taxon>Streptophyta</taxon>
        <taxon>Embryophyta</taxon>
        <taxon>Tracheophyta</taxon>
        <taxon>Spermatophyta</taxon>
        <taxon>Magnoliopsida</taxon>
        <taxon>Liliopsida</taxon>
        <taxon>Poales</taxon>
        <taxon>Poaceae</taxon>
        <taxon>BOP clade</taxon>
        <taxon>Pooideae</taxon>
        <taxon>Triticodae</taxon>
        <taxon>Triticeae</taxon>
        <taxon>Triticinae</taxon>
        <taxon>Triticum</taxon>
    </lineage>
</organism>
<keyword evidence="2" id="KW-0808">Transferase</keyword>
<evidence type="ECO:0000313" key="5">
    <source>
        <dbReference type="Proteomes" id="UP000019116"/>
    </source>
</evidence>
<dbReference type="Gramene" id="TraesCS6B03G1163000.1">
    <property type="protein sequence ID" value="TraesCS6B03G1163000.1.CDS"/>
    <property type="gene ID" value="TraesCS6B03G1163000"/>
</dbReference>
<dbReference type="InterPro" id="IPR023213">
    <property type="entry name" value="CAT-like_dom_sf"/>
</dbReference>
<dbReference type="Pfam" id="PF02458">
    <property type="entry name" value="Transferase"/>
    <property type="match status" value="1"/>
</dbReference>
<dbReference type="EnsemblPlants" id="TraesCS6B02G412900.1">
    <property type="protein sequence ID" value="TraesCS6B02G412900.1"/>
    <property type="gene ID" value="TraesCS6B02G412900"/>
</dbReference>
<accession>A0A3B6PRQ7</accession>
<dbReference type="Gene3D" id="3.30.559.10">
    <property type="entry name" value="Chloramphenicol acetyltransferase-like domain"/>
    <property type="match status" value="2"/>
</dbReference>
<dbReference type="Proteomes" id="UP000019116">
    <property type="component" value="Chromosome 6B"/>
</dbReference>
<keyword evidence="5" id="KW-1185">Reference proteome</keyword>
<dbReference type="GO" id="GO:0016747">
    <property type="term" value="F:acyltransferase activity, transferring groups other than amino-acyl groups"/>
    <property type="evidence" value="ECO:0000318"/>
    <property type="project" value="GO_Central"/>
</dbReference>
<dbReference type="AlphaFoldDB" id="A0A3B6PRQ7"/>
<evidence type="ECO:0000313" key="4">
    <source>
        <dbReference type="EnsemblPlants" id="TraesCS6B02G412900.1"/>
    </source>
</evidence>
<dbReference type="Gramene" id="TraesCS6B02G412900.1">
    <property type="protein sequence ID" value="TraesCS6B02G412900.1"/>
    <property type="gene ID" value="TraesCS6B02G412900"/>
</dbReference>